<dbReference type="EMBL" id="JAACJS010000002">
    <property type="protein sequence ID" value="NCI48972.1"/>
    <property type="molecule type" value="Genomic_DNA"/>
</dbReference>
<reference evidence="2 3" key="1">
    <citation type="submission" date="2020-01" db="EMBL/GenBank/DDBJ databases">
        <title>Genome analysis.</title>
        <authorList>
            <person name="Wu S."/>
            <person name="Wang G."/>
        </authorList>
    </citation>
    <scope>NUCLEOTIDE SEQUENCE [LARGE SCALE GENOMIC DNA]</scope>
    <source>
        <strain evidence="2 3">SYL130</strain>
    </source>
</reference>
<proteinExistence type="predicted"/>
<dbReference type="RefSeq" id="WP_161817275.1">
    <property type="nucleotide sequence ID" value="NZ_JAACJS010000002.1"/>
</dbReference>
<organism evidence="2 3">
    <name type="scientific">Sediminibacterium roseum</name>
    <dbReference type="NCBI Taxonomy" id="1978412"/>
    <lineage>
        <taxon>Bacteria</taxon>
        <taxon>Pseudomonadati</taxon>
        <taxon>Bacteroidota</taxon>
        <taxon>Chitinophagia</taxon>
        <taxon>Chitinophagales</taxon>
        <taxon>Chitinophagaceae</taxon>
        <taxon>Sediminibacterium</taxon>
    </lineage>
</organism>
<feature type="domain" description="Xylose isomerase-like TIM barrel" evidence="1">
    <location>
        <begin position="59"/>
        <end position="224"/>
    </location>
</feature>
<dbReference type="InterPro" id="IPR006311">
    <property type="entry name" value="TAT_signal"/>
</dbReference>
<dbReference type="Proteomes" id="UP000753802">
    <property type="component" value="Unassembled WGS sequence"/>
</dbReference>
<dbReference type="InterPro" id="IPR036237">
    <property type="entry name" value="Xyl_isomerase-like_sf"/>
</dbReference>
<sequence>MSLDRRKFLSTAGTLAAIAVTPLEELFASKPAFQVPAVFSLKILGTNWGFPGTMDEFCAKAKKAGYDGVELWWPMNTAAQQNMLDALQKHNLEVGFLAGGSDKDPSKHFDQFKAMLDGGAYQKTQKPLYINCHSGRDFFSMDDNGKFIDYTTKVAKETGITICHETHRSRILFAAHVARQYINRYSDLRLTLDISHWCNVHESLLHDQEETVQLALSRTDHVHARVGHTEGPQVNDPRAPEWADTLKRHLEWWDAVVQLKIKSGANKLTILTEFGPPHYLPALPYTQQPVADQWAINEYMMQLLRKRYLR</sequence>
<protein>
    <submittedName>
        <fullName evidence="2">TIM barrel protein</fullName>
    </submittedName>
</protein>
<evidence type="ECO:0000313" key="2">
    <source>
        <dbReference type="EMBL" id="NCI48972.1"/>
    </source>
</evidence>
<dbReference type="InterPro" id="IPR013022">
    <property type="entry name" value="Xyl_isomerase-like_TIM-brl"/>
</dbReference>
<dbReference type="Pfam" id="PF01261">
    <property type="entry name" value="AP_endonuc_2"/>
    <property type="match status" value="1"/>
</dbReference>
<evidence type="ECO:0000259" key="1">
    <source>
        <dbReference type="Pfam" id="PF01261"/>
    </source>
</evidence>
<evidence type="ECO:0000313" key="3">
    <source>
        <dbReference type="Proteomes" id="UP000753802"/>
    </source>
</evidence>
<name>A0ABW9ZT96_9BACT</name>
<dbReference type="Gene3D" id="3.20.20.150">
    <property type="entry name" value="Divalent-metal-dependent TIM barrel enzymes"/>
    <property type="match status" value="1"/>
</dbReference>
<comment type="caution">
    <text evidence="2">The sequence shown here is derived from an EMBL/GenBank/DDBJ whole genome shotgun (WGS) entry which is preliminary data.</text>
</comment>
<keyword evidence="3" id="KW-1185">Reference proteome</keyword>
<accession>A0ABW9ZT96</accession>
<dbReference type="SUPFAM" id="SSF51658">
    <property type="entry name" value="Xylose isomerase-like"/>
    <property type="match status" value="1"/>
</dbReference>
<gene>
    <name evidence="2" type="ORF">GWC95_03500</name>
</gene>
<dbReference type="PROSITE" id="PS51318">
    <property type="entry name" value="TAT"/>
    <property type="match status" value="1"/>
</dbReference>